<dbReference type="Proteomes" id="UP001220610">
    <property type="component" value="Chromosome"/>
</dbReference>
<gene>
    <name evidence="8" type="ORF">P0Y53_20490</name>
</gene>
<evidence type="ECO:0000256" key="2">
    <source>
        <dbReference type="ARBA" id="ARBA00006275"/>
    </source>
</evidence>
<dbReference type="Gene3D" id="1.25.40.390">
    <property type="match status" value="1"/>
</dbReference>
<keyword evidence="3" id="KW-0732">Signal</keyword>
<dbReference type="InterPro" id="IPR033985">
    <property type="entry name" value="SusD-like_N"/>
</dbReference>
<organism evidence="8 9">
    <name type="scientific">Candidatus Pseudobacter hemicellulosilyticus</name>
    <dbReference type="NCBI Taxonomy" id="3121375"/>
    <lineage>
        <taxon>Bacteria</taxon>
        <taxon>Pseudomonadati</taxon>
        <taxon>Bacteroidota</taxon>
        <taxon>Chitinophagia</taxon>
        <taxon>Chitinophagales</taxon>
        <taxon>Chitinophagaceae</taxon>
        <taxon>Pseudobacter</taxon>
    </lineage>
</organism>
<proteinExistence type="inferred from homology"/>
<name>A0AAJ5WSH6_9BACT</name>
<comment type="subcellular location">
    <subcellularLocation>
        <location evidence="1">Cell outer membrane</location>
    </subcellularLocation>
</comment>
<dbReference type="SUPFAM" id="SSF48452">
    <property type="entry name" value="TPR-like"/>
    <property type="match status" value="1"/>
</dbReference>
<accession>A0AAJ5WSH6</accession>
<protein>
    <submittedName>
        <fullName evidence="8">RagB/SusD family nutrient uptake outer membrane protein</fullName>
    </submittedName>
</protein>
<dbReference type="Pfam" id="PF14322">
    <property type="entry name" value="SusD-like_3"/>
    <property type="match status" value="1"/>
</dbReference>
<dbReference type="GO" id="GO:0009279">
    <property type="term" value="C:cell outer membrane"/>
    <property type="evidence" value="ECO:0007669"/>
    <property type="project" value="UniProtKB-SubCell"/>
</dbReference>
<dbReference type="AlphaFoldDB" id="A0AAJ5WSH6"/>
<evidence type="ECO:0000256" key="3">
    <source>
        <dbReference type="ARBA" id="ARBA00022729"/>
    </source>
</evidence>
<dbReference type="EMBL" id="CP119311">
    <property type="protein sequence ID" value="WEK34873.1"/>
    <property type="molecule type" value="Genomic_DNA"/>
</dbReference>
<comment type="similarity">
    <text evidence="2">Belongs to the SusD family.</text>
</comment>
<feature type="domain" description="SusD-like N-terminal" evidence="7">
    <location>
        <begin position="22"/>
        <end position="240"/>
    </location>
</feature>
<dbReference type="PROSITE" id="PS51257">
    <property type="entry name" value="PROKAR_LIPOPROTEIN"/>
    <property type="match status" value="1"/>
</dbReference>
<evidence type="ECO:0000259" key="6">
    <source>
        <dbReference type="Pfam" id="PF07980"/>
    </source>
</evidence>
<evidence type="ECO:0000256" key="4">
    <source>
        <dbReference type="ARBA" id="ARBA00023136"/>
    </source>
</evidence>
<evidence type="ECO:0000313" key="9">
    <source>
        <dbReference type="Proteomes" id="UP001220610"/>
    </source>
</evidence>
<reference evidence="8" key="1">
    <citation type="submission" date="2023-03" db="EMBL/GenBank/DDBJ databases">
        <title>Andean soil-derived lignocellulolytic bacterial consortium as a source of novel taxa and putative plastic-active enzymes.</title>
        <authorList>
            <person name="Diaz-Garcia L."/>
            <person name="Chuvochina M."/>
            <person name="Feuerriegel G."/>
            <person name="Bunk B."/>
            <person name="Sproer C."/>
            <person name="Streit W.R."/>
            <person name="Rodriguez L.M."/>
            <person name="Overmann J."/>
            <person name="Jimenez D.J."/>
        </authorList>
    </citation>
    <scope>NUCLEOTIDE SEQUENCE</scope>
    <source>
        <strain evidence="8">MAG 7</strain>
    </source>
</reference>
<dbReference type="InterPro" id="IPR012944">
    <property type="entry name" value="SusD_RagB_dom"/>
</dbReference>
<dbReference type="Pfam" id="PF07980">
    <property type="entry name" value="SusD_RagB"/>
    <property type="match status" value="1"/>
</dbReference>
<sequence>MKKLLLICLIGCSLSGCSKYIDDPDSSTVTTDMLFNSARDLDNLLYGAYGSLGNSITLAGNWRMFADVLADQVTINQSEPTSTDPYTSLYNRQLASATYDNTYKEAYVAIQGANTVLYAINKGLITQEKDPEFNELTRARITGEAYFVRGVAHFELVRLYGHQYGYQSTAANSGIVLRTEPTLNVKGKADLQAVSRATVAQVYQQVITDLTEAEKLMPTTALRRGRATRSAAAAYLARVYFQQADYTNALTYISKVIGSTPGIIETEFKLIRNPATGTVNATNANANAWAPFRTTGTSAKSTENIFDVVSMASFPVHTVMNRKYYRSGIVYPHLAISNAFLGEANFATNDGRKAGMMLTENGLSFSKKYDLTNMNIPVIRSAEMLLDRAEIYALNGETAAANADINLLRDRAIPSYNSNTVIAADQILFEVRRERVRELAFEGDRLHNLRRLQLDIPAGDRGTAAIPWNSNQLLFRFPATEIVASGGSVVQNPD</sequence>
<evidence type="ECO:0000259" key="7">
    <source>
        <dbReference type="Pfam" id="PF14322"/>
    </source>
</evidence>
<feature type="domain" description="RagB/SusD" evidence="6">
    <location>
        <begin position="366"/>
        <end position="451"/>
    </location>
</feature>
<evidence type="ECO:0000256" key="5">
    <source>
        <dbReference type="ARBA" id="ARBA00023237"/>
    </source>
</evidence>
<evidence type="ECO:0000256" key="1">
    <source>
        <dbReference type="ARBA" id="ARBA00004442"/>
    </source>
</evidence>
<keyword evidence="5" id="KW-0998">Cell outer membrane</keyword>
<dbReference type="InterPro" id="IPR011990">
    <property type="entry name" value="TPR-like_helical_dom_sf"/>
</dbReference>
<evidence type="ECO:0000313" key="8">
    <source>
        <dbReference type="EMBL" id="WEK34873.1"/>
    </source>
</evidence>
<keyword evidence="4" id="KW-0472">Membrane</keyword>